<dbReference type="Proteomes" id="UP000054477">
    <property type="component" value="Unassembled WGS sequence"/>
</dbReference>
<protein>
    <submittedName>
        <fullName evidence="1">Uncharacterized protein</fullName>
    </submittedName>
</protein>
<evidence type="ECO:0000313" key="2">
    <source>
        <dbReference type="Proteomes" id="UP000054477"/>
    </source>
</evidence>
<dbReference type="EMBL" id="KN838537">
    <property type="protein sequence ID" value="KIK09769.1"/>
    <property type="molecule type" value="Genomic_DNA"/>
</dbReference>
<reference evidence="2" key="2">
    <citation type="submission" date="2015-01" db="EMBL/GenBank/DDBJ databases">
        <title>Evolutionary Origins and Diversification of the Mycorrhizal Mutualists.</title>
        <authorList>
            <consortium name="DOE Joint Genome Institute"/>
            <consortium name="Mycorrhizal Genomics Consortium"/>
            <person name="Kohler A."/>
            <person name="Kuo A."/>
            <person name="Nagy L.G."/>
            <person name="Floudas D."/>
            <person name="Copeland A."/>
            <person name="Barry K.W."/>
            <person name="Cichocki N."/>
            <person name="Veneault-Fourrey C."/>
            <person name="LaButti K."/>
            <person name="Lindquist E.A."/>
            <person name="Lipzen A."/>
            <person name="Lundell T."/>
            <person name="Morin E."/>
            <person name="Murat C."/>
            <person name="Riley R."/>
            <person name="Ohm R."/>
            <person name="Sun H."/>
            <person name="Tunlid A."/>
            <person name="Henrissat B."/>
            <person name="Grigoriev I.V."/>
            <person name="Hibbett D.S."/>
            <person name="Martin F."/>
        </authorList>
    </citation>
    <scope>NUCLEOTIDE SEQUENCE [LARGE SCALE GENOMIC DNA]</scope>
    <source>
        <strain evidence="2">LaAM-08-1</strain>
    </source>
</reference>
<gene>
    <name evidence="1" type="ORF">K443DRAFT_671093</name>
</gene>
<keyword evidence="2" id="KW-1185">Reference proteome</keyword>
<sequence length="111" mass="12494">MANSKKLKRILGVTILWSPTDQLENQDSQHAWEPFSHHGANLAKSRTRVRRVGMAIPQTRLVGDVDIKMNHQFSALSAKVSFALKVKSRCDVCLQKSDADRRLAVPHCDCQ</sequence>
<accession>A0A0C9Y6X9</accession>
<organism evidence="1 2">
    <name type="scientific">Laccaria amethystina LaAM-08-1</name>
    <dbReference type="NCBI Taxonomy" id="1095629"/>
    <lineage>
        <taxon>Eukaryota</taxon>
        <taxon>Fungi</taxon>
        <taxon>Dikarya</taxon>
        <taxon>Basidiomycota</taxon>
        <taxon>Agaricomycotina</taxon>
        <taxon>Agaricomycetes</taxon>
        <taxon>Agaricomycetidae</taxon>
        <taxon>Agaricales</taxon>
        <taxon>Agaricineae</taxon>
        <taxon>Hydnangiaceae</taxon>
        <taxon>Laccaria</taxon>
    </lineage>
</organism>
<reference evidence="1 2" key="1">
    <citation type="submission" date="2014-04" db="EMBL/GenBank/DDBJ databases">
        <authorList>
            <consortium name="DOE Joint Genome Institute"/>
            <person name="Kuo A."/>
            <person name="Kohler A."/>
            <person name="Nagy L.G."/>
            <person name="Floudas D."/>
            <person name="Copeland A."/>
            <person name="Barry K.W."/>
            <person name="Cichocki N."/>
            <person name="Veneault-Fourrey C."/>
            <person name="LaButti K."/>
            <person name="Lindquist E.A."/>
            <person name="Lipzen A."/>
            <person name="Lundell T."/>
            <person name="Morin E."/>
            <person name="Murat C."/>
            <person name="Sun H."/>
            <person name="Tunlid A."/>
            <person name="Henrissat B."/>
            <person name="Grigoriev I.V."/>
            <person name="Hibbett D.S."/>
            <person name="Martin F."/>
            <person name="Nordberg H.P."/>
            <person name="Cantor M.N."/>
            <person name="Hua S.X."/>
        </authorList>
    </citation>
    <scope>NUCLEOTIDE SEQUENCE [LARGE SCALE GENOMIC DNA]</scope>
    <source>
        <strain evidence="1 2">LaAM-08-1</strain>
    </source>
</reference>
<proteinExistence type="predicted"/>
<dbReference type="HOGENOM" id="CLU_2158817_0_0_1"/>
<name>A0A0C9Y6X9_9AGAR</name>
<dbReference type="AlphaFoldDB" id="A0A0C9Y6X9"/>
<evidence type="ECO:0000313" key="1">
    <source>
        <dbReference type="EMBL" id="KIK09769.1"/>
    </source>
</evidence>